<dbReference type="GO" id="GO:0008537">
    <property type="term" value="C:proteasome activator complex"/>
    <property type="evidence" value="ECO:0007669"/>
    <property type="project" value="InterPro"/>
</dbReference>
<dbReference type="GO" id="GO:0005654">
    <property type="term" value="C:nucleoplasm"/>
    <property type="evidence" value="ECO:0007669"/>
    <property type="project" value="TreeGrafter"/>
</dbReference>
<dbReference type="GO" id="GO:2000045">
    <property type="term" value="P:regulation of G1/S transition of mitotic cell cycle"/>
    <property type="evidence" value="ECO:0007669"/>
    <property type="project" value="TreeGrafter"/>
</dbReference>
<dbReference type="Gene3D" id="1.20.120.180">
    <property type="entry name" value="Proteasome activator pa28, C-terminal domain"/>
    <property type="match status" value="1"/>
</dbReference>
<evidence type="ECO:0000259" key="3">
    <source>
        <dbReference type="Pfam" id="PF02252"/>
    </source>
</evidence>
<dbReference type="STRING" id="93625.A0A409VLN5"/>
<dbReference type="SUPFAM" id="SSF47216">
    <property type="entry name" value="Proteasome activator"/>
    <property type="match status" value="1"/>
</dbReference>
<dbReference type="InterPro" id="IPR036997">
    <property type="entry name" value="PA28_C_sf"/>
</dbReference>
<keyword evidence="2" id="KW-0647">Proteasome</keyword>
<organism evidence="4 5">
    <name type="scientific">Psilocybe cyanescens</name>
    <dbReference type="NCBI Taxonomy" id="93625"/>
    <lineage>
        <taxon>Eukaryota</taxon>
        <taxon>Fungi</taxon>
        <taxon>Dikarya</taxon>
        <taxon>Basidiomycota</taxon>
        <taxon>Agaricomycotina</taxon>
        <taxon>Agaricomycetes</taxon>
        <taxon>Agaricomycetidae</taxon>
        <taxon>Agaricales</taxon>
        <taxon>Agaricineae</taxon>
        <taxon>Strophariaceae</taxon>
        <taxon>Psilocybe</taxon>
    </lineage>
</organism>
<dbReference type="PANTHER" id="PTHR10660:SF2">
    <property type="entry name" value="LD45860P"/>
    <property type="match status" value="1"/>
</dbReference>
<comment type="caution">
    <text evidence="4">The sequence shown here is derived from an EMBL/GenBank/DDBJ whole genome shotgun (WGS) entry which is preliminary data.</text>
</comment>
<dbReference type="OrthoDB" id="6591885at2759"/>
<dbReference type="GO" id="GO:0005737">
    <property type="term" value="C:cytoplasm"/>
    <property type="evidence" value="ECO:0007669"/>
    <property type="project" value="TreeGrafter"/>
</dbReference>
<dbReference type="Pfam" id="PF02252">
    <property type="entry name" value="PA28_C"/>
    <property type="match status" value="1"/>
</dbReference>
<sequence length="155" mass="18187">MEYRRKKRKISEVCASREDNGNLAVVDVNESALDSGNSSNCARNLLDRRELDVILKKECDDLVQLMVCDDFDILTEFHRAQESALNIRDVTRKYHLARAKVCSKLIKYPSVEDYKYALKEYDEQQLYLARQHLRDIRNIYVVLNDMIKRGLTIEI</sequence>
<dbReference type="Proteomes" id="UP000283269">
    <property type="component" value="Unassembled WGS sequence"/>
</dbReference>
<evidence type="ECO:0000313" key="4">
    <source>
        <dbReference type="EMBL" id="PPQ67184.1"/>
    </source>
</evidence>
<dbReference type="InterPro" id="IPR036252">
    <property type="entry name" value="Proteasome_activ_sf"/>
</dbReference>
<proteinExistence type="inferred from homology"/>
<dbReference type="GO" id="GO:0061136">
    <property type="term" value="P:regulation of proteasomal protein catabolic process"/>
    <property type="evidence" value="ECO:0007669"/>
    <property type="project" value="TreeGrafter"/>
</dbReference>
<comment type="similarity">
    <text evidence="1">Belongs to the PA28 family.</text>
</comment>
<evidence type="ECO:0000256" key="1">
    <source>
        <dbReference type="ARBA" id="ARBA00005883"/>
    </source>
</evidence>
<dbReference type="GO" id="GO:0061133">
    <property type="term" value="F:endopeptidase activator activity"/>
    <property type="evidence" value="ECO:0007669"/>
    <property type="project" value="TreeGrafter"/>
</dbReference>
<dbReference type="PANTHER" id="PTHR10660">
    <property type="entry name" value="PROTEASOME REGULATOR PA28"/>
    <property type="match status" value="1"/>
</dbReference>
<evidence type="ECO:0000313" key="5">
    <source>
        <dbReference type="Proteomes" id="UP000283269"/>
    </source>
</evidence>
<keyword evidence="5" id="KW-1185">Reference proteome</keyword>
<reference evidence="4 5" key="1">
    <citation type="journal article" date="2018" name="Evol. Lett.">
        <title>Horizontal gene cluster transfer increased hallucinogenic mushroom diversity.</title>
        <authorList>
            <person name="Reynolds H.T."/>
            <person name="Vijayakumar V."/>
            <person name="Gluck-Thaler E."/>
            <person name="Korotkin H.B."/>
            <person name="Matheny P.B."/>
            <person name="Slot J.C."/>
        </authorList>
    </citation>
    <scope>NUCLEOTIDE SEQUENCE [LARGE SCALE GENOMIC DNA]</scope>
    <source>
        <strain evidence="4 5">2631</strain>
    </source>
</reference>
<protein>
    <recommendedName>
        <fullName evidence="3">Proteasome activator PA28 C-terminal domain-containing protein</fullName>
    </recommendedName>
</protein>
<evidence type="ECO:0000256" key="2">
    <source>
        <dbReference type="ARBA" id="ARBA00022942"/>
    </source>
</evidence>
<dbReference type="InterPro" id="IPR003186">
    <property type="entry name" value="PA28_C"/>
</dbReference>
<dbReference type="EMBL" id="NHYD01003976">
    <property type="protein sequence ID" value="PPQ67184.1"/>
    <property type="molecule type" value="Genomic_DNA"/>
</dbReference>
<name>A0A409VLN5_PSICY</name>
<dbReference type="AlphaFoldDB" id="A0A409VLN5"/>
<gene>
    <name evidence="4" type="ORF">CVT25_005785</name>
</gene>
<dbReference type="InterPro" id="IPR009077">
    <property type="entry name" value="Proteasome_activ_PA28"/>
</dbReference>
<feature type="domain" description="Proteasome activator PA28 C-terminal" evidence="3">
    <location>
        <begin position="72"/>
        <end position="149"/>
    </location>
</feature>
<accession>A0A409VLN5</accession>
<dbReference type="InParanoid" id="A0A409VLN5"/>